<evidence type="ECO:0000256" key="2">
    <source>
        <dbReference type="ARBA" id="ARBA00022450"/>
    </source>
</evidence>
<dbReference type="Gene3D" id="3.30.300.30">
    <property type="match status" value="1"/>
</dbReference>
<dbReference type="FunFam" id="1.10.1200.10:FF:000005">
    <property type="entry name" value="Nonribosomal peptide synthetase 1"/>
    <property type="match status" value="1"/>
</dbReference>
<keyword evidence="2" id="KW-0596">Phosphopantetheine</keyword>
<keyword evidence="6" id="KW-1185">Reference proteome</keyword>
<dbReference type="InterPro" id="IPR001242">
    <property type="entry name" value="Condensation_dom"/>
</dbReference>
<feature type="domain" description="Carrier" evidence="4">
    <location>
        <begin position="757"/>
        <end position="831"/>
    </location>
</feature>
<evidence type="ECO:0000256" key="3">
    <source>
        <dbReference type="ARBA" id="ARBA00022553"/>
    </source>
</evidence>
<dbReference type="InterPro" id="IPR023213">
    <property type="entry name" value="CAT-like_dom_sf"/>
</dbReference>
<organism evidence="5 6">
    <name type="scientific">Chitinophaga rupis</name>
    <dbReference type="NCBI Taxonomy" id="573321"/>
    <lineage>
        <taxon>Bacteria</taxon>
        <taxon>Pseudomonadati</taxon>
        <taxon>Bacteroidota</taxon>
        <taxon>Chitinophagia</taxon>
        <taxon>Chitinophagales</taxon>
        <taxon>Chitinophagaceae</taxon>
        <taxon>Chitinophaga</taxon>
    </lineage>
</organism>
<name>A0A1H8KCV7_9BACT</name>
<dbReference type="InterPro" id="IPR020845">
    <property type="entry name" value="AMP-binding_CS"/>
</dbReference>
<dbReference type="Pfam" id="PF00550">
    <property type="entry name" value="PP-binding"/>
    <property type="match status" value="1"/>
</dbReference>
<gene>
    <name evidence="5" type="ORF">SAMN04488505_1154</name>
</gene>
<dbReference type="SUPFAM" id="SSF52777">
    <property type="entry name" value="CoA-dependent acyltransferases"/>
    <property type="match status" value="3"/>
</dbReference>
<evidence type="ECO:0000313" key="5">
    <source>
        <dbReference type="EMBL" id="SEN90842.1"/>
    </source>
</evidence>
<dbReference type="PROSITE" id="PS50075">
    <property type="entry name" value="CARRIER"/>
    <property type="match status" value="1"/>
</dbReference>
<dbReference type="PANTHER" id="PTHR45527">
    <property type="entry name" value="NONRIBOSOMAL PEPTIDE SYNTHETASE"/>
    <property type="match status" value="1"/>
</dbReference>
<dbReference type="Gene3D" id="3.30.559.30">
    <property type="entry name" value="Nonribosomal peptide synthetase, condensation domain"/>
    <property type="match status" value="2"/>
</dbReference>
<dbReference type="InterPro" id="IPR000873">
    <property type="entry name" value="AMP-dep_synth/lig_dom"/>
</dbReference>
<keyword evidence="3" id="KW-0597">Phosphoprotein</keyword>
<dbReference type="EMBL" id="FOBB01000015">
    <property type="protein sequence ID" value="SEN90842.1"/>
    <property type="molecule type" value="Genomic_DNA"/>
</dbReference>
<dbReference type="PANTHER" id="PTHR45527:SF1">
    <property type="entry name" value="FATTY ACID SYNTHASE"/>
    <property type="match status" value="1"/>
</dbReference>
<dbReference type="Gene3D" id="1.10.1200.10">
    <property type="entry name" value="ACP-like"/>
    <property type="match status" value="1"/>
</dbReference>
<sequence length="1301" mass="144193">MDKKVILYADWQSTFAKKDPSLAKPAPFCLQQCTTDPLQQKEKIHTRFPISSRAKQLLMEGTESKRKLDIFVLFMTSFGILFSRYMDTDEVLVYTPALKGKDGEPPAVQEVPVLMLINKDSYFRTQLNHTGDTIFGTYVTLNDILPVPEERLSNCLFMMDGVHDAPAGEQLQQYDVVVKINVPDNEDWSIEITYSKALFLDSFITGMEKHLHNVLYYLDALVTPVGTMNILTGEEQELLLNTYNQSFMPLPAAETVVSVFMQQAAAYAAHIALEDEGGTITYHELDEKSTQLALHLEKVMQVKKGMRVGVMLEKSASTVVALLAVMKAGAVYVPVDPTLPQGRIAYMLENAGIRQLITASSFLFKIEHFNGDVFAIDLQEPAVEEAAQLTQLPVGTDAAYIIYTSGSTGQPKGVILQHEGLLNTAWHHVQELGMLPEDNYLQFMSSSFDGSLLDIFTTLLSGATLVIPAAADINDTARFLQLLEQKQVTIFTITPSYLSALNKAPMPGVRTIISAGEPAVVEDALYYGAEKSFYNGYGPSEITVNATLYKADAAQMGNTVPIGRPSANKQIYLVDGEMRLLPPGFTGEICIGGTGLAAGYLGDEALTHQKFVASPFASGGRLYRTGDNGRWLPDGNIVFMGRRDEQLKLNGYRIDPGEITTVLRAYPGIADAKAFIGTGANLGNVLAACYVTDANNTAVVEEAALRAYLAGKLPVYMQPSLLLPVSYFPVTANGKLDKQQLIEMAVAGKILPQAEAAPLTPMEQILGDIWCEVLGCKNLTKDDDFFHLGGDSIKSIQIVSRLLKAGYKLDVKQLFDKPVLAEAALLMVPAVKMADQSEVTGEVPFMPIHQEVFLADETDQHHYNQAMMLFSEDGFDQEGVRRVFEKIMEHHDALRIVMDREEGRLRLINKDTSLKPLIRFFEPDPASDVAVFIETQAALIQTSINLEQGPLLQVAVFHTPDGDYLLLVVHHLVVDSISMRILLEDLEKLYAQWKSGQPLVLPPKTDSFKRWAEELTAYANSRLLLKERNYWAGVMQEDVVPIKRDMAGVLDNMPADAEKIGCALDQEDTAALVSSGYRVLNAEMNDILLAALMLAVKQTFGINAAYIALEGHGREEVLDNITVSRTVGWFTTTYPLLLDITTPADITDVITTVKEQRKKVPNNGIGYGVLKYLTPPESKHGYVFNQQAQIGFNYLGQFDTDIDNTSFTIPSVRMGEEQSRKRKRLHDLEVRAQVANRHLQLTVEFNKKHFRGGTIFLLASQFEANLKQVAEFCREQDTSRLSPVDLTYKNLSIDDLDSIFS</sequence>
<evidence type="ECO:0000256" key="1">
    <source>
        <dbReference type="ARBA" id="ARBA00001957"/>
    </source>
</evidence>
<dbReference type="Pfam" id="PF00668">
    <property type="entry name" value="Condensation"/>
    <property type="match status" value="1"/>
</dbReference>
<dbReference type="NCBIfam" id="TIGR01733">
    <property type="entry name" value="AA-adenyl-dom"/>
    <property type="match status" value="1"/>
</dbReference>
<dbReference type="NCBIfam" id="TIGR01720">
    <property type="entry name" value="NRPS-para261"/>
    <property type="match status" value="1"/>
</dbReference>
<dbReference type="InterPro" id="IPR009081">
    <property type="entry name" value="PP-bd_ACP"/>
</dbReference>
<dbReference type="PROSITE" id="PS00455">
    <property type="entry name" value="AMP_BINDING"/>
    <property type="match status" value="1"/>
</dbReference>
<dbReference type="GO" id="GO:0044550">
    <property type="term" value="P:secondary metabolite biosynthetic process"/>
    <property type="evidence" value="ECO:0007669"/>
    <property type="project" value="TreeGrafter"/>
</dbReference>
<dbReference type="Proteomes" id="UP000198984">
    <property type="component" value="Unassembled WGS sequence"/>
</dbReference>
<evidence type="ECO:0000313" key="6">
    <source>
        <dbReference type="Proteomes" id="UP000198984"/>
    </source>
</evidence>
<dbReference type="Gene3D" id="3.30.559.10">
    <property type="entry name" value="Chloramphenicol acetyltransferase-like domain"/>
    <property type="match status" value="1"/>
</dbReference>
<dbReference type="GO" id="GO:0005737">
    <property type="term" value="C:cytoplasm"/>
    <property type="evidence" value="ECO:0007669"/>
    <property type="project" value="TreeGrafter"/>
</dbReference>
<reference evidence="5 6" key="1">
    <citation type="submission" date="2016-10" db="EMBL/GenBank/DDBJ databases">
        <authorList>
            <person name="de Groot N.N."/>
        </authorList>
    </citation>
    <scope>NUCLEOTIDE SEQUENCE [LARGE SCALE GENOMIC DNA]</scope>
    <source>
        <strain evidence="5 6">DSM 21039</strain>
    </source>
</reference>
<accession>A0A1H8KCV7</accession>
<dbReference type="CDD" id="cd05930">
    <property type="entry name" value="A_NRPS"/>
    <property type="match status" value="1"/>
</dbReference>
<dbReference type="GO" id="GO:0003824">
    <property type="term" value="F:catalytic activity"/>
    <property type="evidence" value="ECO:0007669"/>
    <property type="project" value="InterPro"/>
</dbReference>
<comment type="cofactor">
    <cofactor evidence="1">
        <name>pantetheine 4'-phosphate</name>
        <dbReference type="ChEBI" id="CHEBI:47942"/>
    </cofactor>
</comment>
<evidence type="ECO:0000259" key="4">
    <source>
        <dbReference type="PROSITE" id="PS50075"/>
    </source>
</evidence>
<proteinExistence type="predicted"/>
<dbReference type="InterPro" id="IPR006162">
    <property type="entry name" value="Ppantetheine_attach_site"/>
</dbReference>
<dbReference type="Gene3D" id="2.30.38.10">
    <property type="entry name" value="Luciferase, Domain 3"/>
    <property type="match status" value="1"/>
</dbReference>
<dbReference type="STRING" id="573321.SAMN04488505_1154"/>
<dbReference type="OrthoDB" id="9778383at2"/>
<dbReference type="CDD" id="cd19534">
    <property type="entry name" value="E_NRPS"/>
    <property type="match status" value="1"/>
</dbReference>
<dbReference type="GO" id="GO:0043041">
    <property type="term" value="P:amino acid activation for nonribosomal peptide biosynthetic process"/>
    <property type="evidence" value="ECO:0007669"/>
    <property type="project" value="TreeGrafter"/>
</dbReference>
<dbReference type="Gene3D" id="3.40.50.980">
    <property type="match status" value="2"/>
</dbReference>
<dbReference type="SUPFAM" id="SSF47336">
    <property type="entry name" value="ACP-like"/>
    <property type="match status" value="1"/>
</dbReference>
<dbReference type="PROSITE" id="PS00012">
    <property type="entry name" value="PHOSPHOPANTETHEINE"/>
    <property type="match status" value="1"/>
</dbReference>
<protein>
    <submittedName>
        <fullName evidence="5">Non-ribosomal peptide synthase domain TIGR01720/amino acid adenylation domain-containing protein</fullName>
    </submittedName>
</protein>
<dbReference type="GO" id="GO:0031177">
    <property type="term" value="F:phosphopantetheine binding"/>
    <property type="evidence" value="ECO:0007669"/>
    <property type="project" value="TreeGrafter"/>
</dbReference>
<dbReference type="InterPro" id="IPR010060">
    <property type="entry name" value="NRPS_synth"/>
</dbReference>
<dbReference type="Pfam" id="PF00501">
    <property type="entry name" value="AMP-binding"/>
    <property type="match status" value="1"/>
</dbReference>
<dbReference type="InterPro" id="IPR010071">
    <property type="entry name" value="AA_adenyl_dom"/>
</dbReference>
<dbReference type="SUPFAM" id="SSF56801">
    <property type="entry name" value="Acetyl-CoA synthetase-like"/>
    <property type="match status" value="1"/>
</dbReference>
<dbReference type="InterPro" id="IPR045851">
    <property type="entry name" value="AMP-bd_C_sf"/>
</dbReference>
<dbReference type="RefSeq" id="WP_089921324.1">
    <property type="nucleotide sequence ID" value="NZ_FOBB01000015.1"/>
</dbReference>
<dbReference type="InterPro" id="IPR036736">
    <property type="entry name" value="ACP-like_sf"/>
</dbReference>
<dbReference type="FunFam" id="3.40.50.980:FF:000001">
    <property type="entry name" value="Non-ribosomal peptide synthetase"/>
    <property type="match status" value="1"/>
</dbReference>